<comment type="similarity">
    <text evidence="2">Belongs to the plant homeotic and developmental regulators ALOG protein family.</text>
</comment>
<keyword evidence="3" id="KW-0805">Transcription regulation</keyword>
<organism evidence="8 9">
    <name type="scientific">Lottia gigantea</name>
    <name type="common">Giant owl limpet</name>
    <dbReference type="NCBI Taxonomy" id="225164"/>
    <lineage>
        <taxon>Eukaryota</taxon>
        <taxon>Metazoa</taxon>
        <taxon>Spiralia</taxon>
        <taxon>Lophotrochozoa</taxon>
        <taxon>Mollusca</taxon>
        <taxon>Gastropoda</taxon>
        <taxon>Patellogastropoda</taxon>
        <taxon>Lottioidea</taxon>
        <taxon>Lottiidae</taxon>
        <taxon>Lottia</taxon>
    </lineage>
</organism>
<sequence length="187" mass="21304">MQHSHSEEIWEESNSTLNLDNASPGVMREFLVWKDSTGKTKVHLDSCVFRTQSDKASCKCPIRRAASSLDTLIGQLRAIFRDHGRGSDWNEVFGFGNPMAAPSIKRHLQAVTLEQSKALVQPCQAMPLFFDKIVRMCRVINYELAHKDRLSGKKRYALARDKPYFTLMCFTGDRAGDVGRLKRDQIR</sequence>
<dbReference type="HOGENOM" id="CLU_1449257_0_0_1"/>
<dbReference type="OrthoDB" id="1647768at2759"/>
<dbReference type="RefSeq" id="XP_009045825.1">
    <property type="nucleotide sequence ID" value="XM_009047577.1"/>
</dbReference>
<dbReference type="GeneID" id="20241743"/>
<evidence type="ECO:0000313" key="9">
    <source>
        <dbReference type="Proteomes" id="UP000030746"/>
    </source>
</evidence>
<dbReference type="KEGG" id="lgi:LOTGIDRAFT_171385"/>
<dbReference type="GO" id="GO:0003677">
    <property type="term" value="F:DNA binding"/>
    <property type="evidence" value="ECO:0007669"/>
    <property type="project" value="UniProtKB-KW"/>
</dbReference>
<dbReference type="GO" id="GO:0009299">
    <property type="term" value="P:mRNA transcription"/>
    <property type="evidence" value="ECO:0007669"/>
    <property type="project" value="TreeGrafter"/>
</dbReference>
<proteinExistence type="inferred from homology"/>
<evidence type="ECO:0000256" key="2">
    <source>
        <dbReference type="ARBA" id="ARBA00010308"/>
    </source>
</evidence>
<dbReference type="GO" id="GO:0005634">
    <property type="term" value="C:nucleus"/>
    <property type="evidence" value="ECO:0007669"/>
    <property type="project" value="UniProtKB-SubCell"/>
</dbReference>
<reference evidence="8 9" key="1">
    <citation type="journal article" date="2013" name="Nature">
        <title>Insights into bilaterian evolution from three spiralian genomes.</title>
        <authorList>
            <person name="Simakov O."/>
            <person name="Marletaz F."/>
            <person name="Cho S.J."/>
            <person name="Edsinger-Gonzales E."/>
            <person name="Havlak P."/>
            <person name="Hellsten U."/>
            <person name="Kuo D.H."/>
            <person name="Larsson T."/>
            <person name="Lv J."/>
            <person name="Arendt D."/>
            <person name="Savage R."/>
            <person name="Osoegawa K."/>
            <person name="de Jong P."/>
            <person name="Grimwood J."/>
            <person name="Chapman J.A."/>
            <person name="Shapiro H."/>
            <person name="Aerts A."/>
            <person name="Otillar R.P."/>
            <person name="Terry A.Y."/>
            <person name="Boore J.L."/>
            <person name="Grigoriev I.V."/>
            <person name="Lindberg D.R."/>
            <person name="Seaver E.C."/>
            <person name="Weisblat D.A."/>
            <person name="Putnam N.H."/>
            <person name="Rokhsar D.S."/>
        </authorList>
    </citation>
    <scope>NUCLEOTIDE SEQUENCE [LARGE SCALE GENOMIC DNA]</scope>
</reference>
<comment type="subcellular location">
    <subcellularLocation>
        <location evidence="1">Nucleus</location>
    </subcellularLocation>
</comment>
<evidence type="ECO:0000259" key="7">
    <source>
        <dbReference type="Pfam" id="PF04852"/>
    </source>
</evidence>
<accession>V4CMA1</accession>
<dbReference type="AlphaFoldDB" id="V4CMA1"/>
<gene>
    <name evidence="8" type="ORF">LOTGIDRAFT_171385</name>
</gene>
<protein>
    <recommendedName>
        <fullName evidence="7">ALOG domain-containing protein</fullName>
    </recommendedName>
</protein>
<keyword evidence="9" id="KW-1185">Reference proteome</keyword>
<dbReference type="InterPro" id="IPR006936">
    <property type="entry name" value="ALOG_dom"/>
</dbReference>
<evidence type="ECO:0000256" key="3">
    <source>
        <dbReference type="ARBA" id="ARBA00023015"/>
    </source>
</evidence>
<dbReference type="PANTHER" id="PTHR31165">
    <property type="entry name" value="PROTEIN G1-LIKE2"/>
    <property type="match status" value="1"/>
</dbReference>
<evidence type="ECO:0000256" key="4">
    <source>
        <dbReference type="ARBA" id="ARBA00023125"/>
    </source>
</evidence>
<name>V4CMA1_LOTGI</name>
<dbReference type="PANTHER" id="PTHR31165:SF2">
    <property type="entry name" value="ALOG DOMAIN-CONTAINING PROTEIN"/>
    <property type="match status" value="1"/>
</dbReference>
<evidence type="ECO:0000256" key="5">
    <source>
        <dbReference type="ARBA" id="ARBA00023163"/>
    </source>
</evidence>
<keyword evidence="5" id="KW-0804">Transcription</keyword>
<dbReference type="CTD" id="20241743"/>
<evidence type="ECO:0000313" key="8">
    <source>
        <dbReference type="EMBL" id="ESP03445.1"/>
    </source>
</evidence>
<evidence type="ECO:0000256" key="6">
    <source>
        <dbReference type="ARBA" id="ARBA00023242"/>
    </source>
</evidence>
<evidence type="ECO:0000256" key="1">
    <source>
        <dbReference type="ARBA" id="ARBA00004123"/>
    </source>
</evidence>
<dbReference type="EMBL" id="KB200010">
    <property type="protein sequence ID" value="ESP03445.1"/>
    <property type="molecule type" value="Genomic_DNA"/>
</dbReference>
<dbReference type="InterPro" id="IPR040222">
    <property type="entry name" value="ALOG"/>
</dbReference>
<dbReference type="Pfam" id="PF04852">
    <property type="entry name" value="ALOG_dom"/>
    <property type="match status" value="1"/>
</dbReference>
<keyword evidence="4" id="KW-0238">DNA-binding</keyword>
<keyword evidence="6" id="KW-0539">Nucleus</keyword>
<feature type="domain" description="ALOG" evidence="7">
    <location>
        <begin position="15"/>
        <end position="111"/>
    </location>
</feature>
<dbReference type="Proteomes" id="UP000030746">
    <property type="component" value="Unassembled WGS sequence"/>
</dbReference>